<feature type="domain" description="3-keto-alpha-glucoside-1,2-lyase/3-keto-2-hydroxy-glucal hydratase" evidence="1">
    <location>
        <begin position="59"/>
        <end position="251"/>
    </location>
</feature>
<name>A0ABT8LG94_9BACT</name>
<evidence type="ECO:0000259" key="1">
    <source>
        <dbReference type="Pfam" id="PF06439"/>
    </source>
</evidence>
<evidence type="ECO:0000313" key="2">
    <source>
        <dbReference type="EMBL" id="MDN5216820.1"/>
    </source>
</evidence>
<sequence length="253" mass="28805">MTKSRIHYKIATLIAITVINTAFLGCQNRSNNKNADHSPEAGTKDQAGSSATLSAKVFPLFNGHSFDGWNVDTNYFSIRDSVIVGGTLRKPIEEMLWITTKKKYTDFQLDVDVMLTGGDEEERPNSGIWFRCRFNEGGMLVGYEADMMINLDEKETKDSIWWGSLHDPFRRDFDEFNIVGNQDSLRKTLKLEGWNHFKIYCKGPDIKVWLNDILTAAYVETDKSIARSGIIGLQLHDGPPTEVRFKNVMLREL</sequence>
<dbReference type="Gene3D" id="2.60.120.560">
    <property type="entry name" value="Exo-inulinase, domain 1"/>
    <property type="match status" value="1"/>
</dbReference>
<protein>
    <submittedName>
        <fullName evidence="2">DUF1080 domain-containing protein</fullName>
    </submittedName>
</protein>
<dbReference type="EMBL" id="JAUJEB010000011">
    <property type="protein sequence ID" value="MDN5216820.1"/>
    <property type="molecule type" value="Genomic_DNA"/>
</dbReference>
<gene>
    <name evidence="2" type="ORF">QQ020_32415</name>
</gene>
<dbReference type="Proteomes" id="UP001172083">
    <property type="component" value="Unassembled WGS sequence"/>
</dbReference>
<evidence type="ECO:0000313" key="3">
    <source>
        <dbReference type="Proteomes" id="UP001172083"/>
    </source>
</evidence>
<dbReference type="InterPro" id="IPR010496">
    <property type="entry name" value="AL/BT2_dom"/>
</dbReference>
<reference evidence="2" key="1">
    <citation type="submission" date="2023-06" db="EMBL/GenBank/DDBJ databases">
        <title>Genomic of Agaribacillus aureum.</title>
        <authorList>
            <person name="Wang G."/>
        </authorList>
    </citation>
    <scope>NUCLEOTIDE SEQUENCE</scope>
    <source>
        <strain evidence="2">BMA12</strain>
    </source>
</reference>
<proteinExistence type="predicted"/>
<dbReference type="Pfam" id="PF06439">
    <property type="entry name" value="3keto-disac_hyd"/>
    <property type="match status" value="1"/>
</dbReference>
<comment type="caution">
    <text evidence="2">The sequence shown here is derived from an EMBL/GenBank/DDBJ whole genome shotgun (WGS) entry which is preliminary data.</text>
</comment>
<organism evidence="2 3">
    <name type="scientific">Agaribacillus aureus</name>
    <dbReference type="NCBI Taxonomy" id="3051825"/>
    <lineage>
        <taxon>Bacteria</taxon>
        <taxon>Pseudomonadati</taxon>
        <taxon>Bacteroidota</taxon>
        <taxon>Cytophagia</taxon>
        <taxon>Cytophagales</taxon>
        <taxon>Splendidivirgaceae</taxon>
        <taxon>Agaribacillus</taxon>
    </lineage>
</organism>
<dbReference type="PROSITE" id="PS51257">
    <property type="entry name" value="PROKAR_LIPOPROTEIN"/>
    <property type="match status" value="1"/>
</dbReference>
<dbReference type="RefSeq" id="WP_346762157.1">
    <property type="nucleotide sequence ID" value="NZ_JAUJEB010000011.1"/>
</dbReference>
<keyword evidence="3" id="KW-1185">Reference proteome</keyword>
<accession>A0ABT8LG94</accession>